<evidence type="ECO:0000313" key="1">
    <source>
        <dbReference type="EMBL" id="CCD44853.1"/>
    </source>
</evidence>
<proteinExistence type="predicted"/>
<dbReference type="HOGENOM" id="CLU_3350955_0_0_1"/>
<dbReference type="EMBL" id="FQ790272">
    <property type="protein sequence ID" value="CCD44853.1"/>
    <property type="molecule type" value="Genomic_DNA"/>
</dbReference>
<evidence type="ECO:0000313" key="2">
    <source>
        <dbReference type="Proteomes" id="UP000008177"/>
    </source>
</evidence>
<organism evidence="1 2">
    <name type="scientific">Botryotinia fuckeliana (strain T4)</name>
    <name type="common">Noble rot fungus</name>
    <name type="synonym">Botrytis cinerea</name>
    <dbReference type="NCBI Taxonomy" id="999810"/>
    <lineage>
        <taxon>Eukaryota</taxon>
        <taxon>Fungi</taxon>
        <taxon>Dikarya</taxon>
        <taxon>Ascomycota</taxon>
        <taxon>Pezizomycotina</taxon>
        <taxon>Leotiomycetes</taxon>
        <taxon>Helotiales</taxon>
        <taxon>Sclerotiniaceae</taxon>
        <taxon>Botrytis</taxon>
    </lineage>
</organism>
<protein>
    <submittedName>
        <fullName evidence="1">Uncharacterized protein</fullName>
    </submittedName>
</protein>
<name>G2XWI3_BOTF4</name>
<reference evidence="2" key="1">
    <citation type="journal article" date="2011" name="PLoS Genet.">
        <title>Genomic analysis of the necrotrophic fungal pathogens Sclerotinia sclerotiorum and Botrytis cinerea.</title>
        <authorList>
            <person name="Amselem J."/>
            <person name="Cuomo C.A."/>
            <person name="van Kan J.A."/>
            <person name="Viaud M."/>
            <person name="Benito E.P."/>
            <person name="Couloux A."/>
            <person name="Coutinho P.M."/>
            <person name="de Vries R.P."/>
            <person name="Dyer P.S."/>
            <person name="Fillinger S."/>
            <person name="Fournier E."/>
            <person name="Gout L."/>
            <person name="Hahn M."/>
            <person name="Kohn L."/>
            <person name="Lapalu N."/>
            <person name="Plummer K.M."/>
            <person name="Pradier J.M."/>
            <person name="Quevillon E."/>
            <person name="Sharon A."/>
            <person name="Simon A."/>
            <person name="ten Have A."/>
            <person name="Tudzynski B."/>
            <person name="Tudzynski P."/>
            <person name="Wincker P."/>
            <person name="Andrew M."/>
            <person name="Anthouard V."/>
            <person name="Beever R.E."/>
            <person name="Beffa R."/>
            <person name="Benoit I."/>
            <person name="Bouzid O."/>
            <person name="Brault B."/>
            <person name="Chen Z."/>
            <person name="Choquer M."/>
            <person name="Collemare J."/>
            <person name="Cotton P."/>
            <person name="Danchin E.G."/>
            <person name="Da Silva C."/>
            <person name="Gautier A."/>
            <person name="Giraud C."/>
            <person name="Giraud T."/>
            <person name="Gonzalez C."/>
            <person name="Grossetete S."/>
            <person name="Guldener U."/>
            <person name="Henrissat B."/>
            <person name="Howlett B.J."/>
            <person name="Kodira C."/>
            <person name="Kretschmer M."/>
            <person name="Lappartient A."/>
            <person name="Leroch M."/>
            <person name="Levis C."/>
            <person name="Mauceli E."/>
            <person name="Neuveglise C."/>
            <person name="Oeser B."/>
            <person name="Pearson M."/>
            <person name="Poulain J."/>
            <person name="Poussereau N."/>
            <person name="Quesneville H."/>
            <person name="Rascle C."/>
            <person name="Schumacher J."/>
            <person name="Segurens B."/>
            <person name="Sexton A."/>
            <person name="Silva E."/>
            <person name="Sirven C."/>
            <person name="Soanes D.M."/>
            <person name="Talbot N.J."/>
            <person name="Templeton M."/>
            <person name="Yandava C."/>
            <person name="Yarden O."/>
            <person name="Zeng Q."/>
            <person name="Rollins J.A."/>
            <person name="Lebrun M.H."/>
            <person name="Dickman M."/>
        </authorList>
    </citation>
    <scope>NUCLEOTIDE SEQUENCE [LARGE SCALE GENOMIC DNA]</scope>
    <source>
        <strain evidence="2">T4</strain>
    </source>
</reference>
<dbReference type="InParanoid" id="G2XWI3"/>
<sequence>MYITLKFSTLISWTLKRGYIFKLHNLHHQIIKHSLPG</sequence>
<dbReference type="AlphaFoldDB" id="G2XWI3"/>
<dbReference type="Proteomes" id="UP000008177">
    <property type="component" value="Unplaced contigs"/>
</dbReference>
<gene>
    <name evidence="1" type="ORF">BofuT4_P052020.1</name>
</gene>
<accession>G2XWI3</accession>